<dbReference type="OrthoDB" id="300270at2759"/>
<dbReference type="InterPro" id="IPR036938">
    <property type="entry name" value="PAP2/HPO_sf"/>
</dbReference>
<dbReference type="SUPFAM" id="SSF48317">
    <property type="entry name" value="Acid phosphatase/Vanadium-dependent haloperoxidase"/>
    <property type="match status" value="1"/>
</dbReference>
<feature type="transmembrane region" description="Helical" evidence="9">
    <location>
        <begin position="319"/>
        <end position="341"/>
    </location>
</feature>
<dbReference type="EMBL" id="MPUH01000123">
    <property type="protein sequence ID" value="OMJ89567.1"/>
    <property type="molecule type" value="Genomic_DNA"/>
</dbReference>
<sequence>MVAEKIVIFLLITLIAVIEIALTLDIWLDSGSDYCIKLQDSSNGFQDFLVWVTEYLSYPLATLTIMSIMLEYNYLIGLELVFIHTIINVIESFMKVSIGYPRPYWFDSDVRIFSCSNSFGDPSGHSMMVVSIFPYAVYRTNNSFLYYIPVVIFDVLVLHYRMYGGYHTYSQVILGMLIGGYILYIAISYLEYLSFYIEMTKKIWGFISVVAFCFIVVLVAVLLYAYRDVYWEDIWSDNIDKECDRINGEDAKVDSLFGSFTVFFWLGAVSAYWYSDYMRLKDNTLRIWERVIRFIVVFGAYEGFYYLMIIDYGALSVKVFMTVTLTYLQGFMCCGGVPLLWSIGKGIKPSENSSQDPESIGMLDTEKD</sequence>
<evidence type="ECO:0000256" key="4">
    <source>
        <dbReference type="ARBA" id="ARBA00022824"/>
    </source>
</evidence>
<dbReference type="CDD" id="cd01610">
    <property type="entry name" value="PAP2_like"/>
    <property type="match status" value="1"/>
</dbReference>
<feature type="domain" description="Phosphatidic acid phosphatase type 2/haloperoxidase" evidence="10">
    <location>
        <begin position="78"/>
        <end position="192"/>
    </location>
</feature>
<dbReference type="Gene3D" id="1.20.144.10">
    <property type="entry name" value="Phosphatidic acid phosphatase type 2/haloperoxidase"/>
    <property type="match status" value="1"/>
</dbReference>
<feature type="transmembrane region" description="Helical" evidence="9">
    <location>
        <begin position="203"/>
        <end position="226"/>
    </location>
</feature>
<keyword evidence="6 9" id="KW-0472">Membrane</keyword>
<dbReference type="PANTHER" id="PTHR14969">
    <property type="entry name" value="SPHINGOSINE-1-PHOSPHATE PHOSPHOHYDROLASE"/>
    <property type="match status" value="1"/>
</dbReference>
<proteinExistence type="inferred from homology"/>
<feature type="transmembrane region" description="Helical" evidence="9">
    <location>
        <begin position="48"/>
        <end position="68"/>
    </location>
</feature>
<comment type="similarity">
    <text evidence="7">Belongs to the type 2 lipid phosphate phosphatase family.</text>
</comment>
<reference evidence="11 12" key="1">
    <citation type="submission" date="2016-11" db="EMBL/GenBank/DDBJ databases">
        <title>The macronuclear genome of Stentor coeruleus: a giant cell with tiny introns.</title>
        <authorList>
            <person name="Slabodnick M."/>
            <person name="Ruby J.G."/>
            <person name="Reiff S.B."/>
            <person name="Swart E.C."/>
            <person name="Gosai S."/>
            <person name="Prabakaran S."/>
            <person name="Witkowska E."/>
            <person name="Larue G.E."/>
            <person name="Fisher S."/>
            <person name="Freeman R.M."/>
            <person name="Gunawardena J."/>
            <person name="Chu W."/>
            <person name="Stover N.A."/>
            <person name="Gregory B.D."/>
            <person name="Nowacki M."/>
            <person name="Derisi J."/>
            <person name="Roy S.W."/>
            <person name="Marshall W.F."/>
            <person name="Sood P."/>
        </authorList>
    </citation>
    <scope>NUCLEOTIDE SEQUENCE [LARGE SCALE GENOMIC DNA]</scope>
    <source>
        <strain evidence="11">WM001</strain>
    </source>
</reference>
<evidence type="ECO:0000256" key="8">
    <source>
        <dbReference type="SAM" id="MobiDB-lite"/>
    </source>
</evidence>
<evidence type="ECO:0000313" key="12">
    <source>
        <dbReference type="Proteomes" id="UP000187209"/>
    </source>
</evidence>
<evidence type="ECO:0000313" key="11">
    <source>
        <dbReference type="EMBL" id="OMJ89567.1"/>
    </source>
</evidence>
<dbReference type="GO" id="GO:0042392">
    <property type="term" value="F:sphingosine-1-phosphate phosphatase activity"/>
    <property type="evidence" value="ECO:0007669"/>
    <property type="project" value="TreeGrafter"/>
</dbReference>
<evidence type="ECO:0000256" key="2">
    <source>
        <dbReference type="ARBA" id="ARBA00022692"/>
    </source>
</evidence>
<protein>
    <recommendedName>
        <fullName evidence="10">Phosphatidic acid phosphatase type 2/haloperoxidase domain-containing protein</fullName>
    </recommendedName>
</protein>
<dbReference type="PANTHER" id="PTHR14969:SF28">
    <property type="entry name" value="DIHYDROSPHINGOSINE 1-PHOSPHATE PHOSPHATASE LCB3-RELATED"/>
    <property type="match status" value="1"/>
</dbReference>
<feature type="region of interest" description="Disordered" evidence="8">
    <location>
        <begin position="348"/>
        <end position="368"/>
    </location>
</feature>
<feature type="transmembrane region" description="Helical" evidence="9">
    <location>
        <begin position="6"/>
        <end position="28"/>
    </location>
</feature>
<keyword evidence="12" id="KW-1185">Reference proteome</keyword>
<evidence type="ECO:0000256" key="3">
    <source>
        <dbReference type="ARBA" id="ARBA00022801"/>
    </source>
</evidence>
<keyword evidence="4" id="KW-0256">Endoplasmic reticulum</keyword>
<accession>A0A1R2CKP0</accession>
<keyword evidence="2 9" id="KW-0812">Transmembrane</keyword>
<dbReference type="AlphaFoldDB" id="A0A1R2CKP0"/>
<feature type="transmembrane region" description="Helical" evidence="9">
    <location>
        <begin position="256"/>
        <end position="275"/>
    </location>
</feature>
<keyword evidence="3" id="KW-0378">Hydrolase</keyword>
<evidence type="ECO:0000256" key="9">
    <source>
        <dbReference type="SAM" id="Phobius"/>
    </source>
</evidence>
<evidence type="ECO:0000256" key="7">
    <source>
        <dbReference type="ARBA" id="ARBA00038324"/>
    </source>
</evidence>
<evidence type="ECO:0000256" key="6">
    <source>
        <dbReference type="ARBA" id="ARBA00023136"/>
    </source>
</evidence>
<dbReference type="GO" id="GO:0005789">
    <property type="term" value="C:endoplasmic reticulum membrane"/>
    <property type="evidence" value="ECO:0007669"/>
    <property type="project" value="UniProtKB-SubCell"/>
</dbReference>
<gene>
    <name evidence="11" type="ORF">SteCoe_8272</name>
</gene>
<feature type="transmembrane region" description="Helical" evidence="9">
    <location>
        <begin position="144"/>
        <end position="163"/>
    </location>
</feature>
<organism evidence="11 12">
    <name type="scientific">Stentor coeruleus</name>
    <dbReference type="NCBI Taxonomy" id="5963"/>
    <lineage>
        <taxon>Eukaryota</taxon>
        <taxon>Sar</taxon>
        <taxon>Alveolata</taxon>
        <taxon>Ciliophora</taxon>
        <taxon>Postciliodesmatophora</taxon>
        <taxon>Heterotrichea</taxon>
        <taxon>Heterotrichida</taxon>
        <taxon>Stentoridae</taxon>
        <taxon>Stentor</taxon>
    </lineage>
</organism>
<evidence type="ECO:0000256" key="5">
    <source>
        <dbReference type="ARBA" id="ARBA00022989"/>
    </source>
</evidence>
<feature type="transmembrane region" description="Helical" evidence="9">
    <location>
        <begin position="169"/>
        <end position="191"/>
    </location>
</feature>
<dbReference type="Pfam" id="PF01569">
    <property type="entry name" value="PAP2"/>
    <property type="match status" value="1"/>
</dbReference>
<dbReference type="Proteomes" id="UP000187209">
    <property type="component" value="Unassembled WGS sequence"/>
</dbReference>
<name>A0A1R2CKP0_9CILI</name>
<dbReference type="InterPro" id="IPR000326">
    <property type="entry name" value="PAP2/HPO"/>
</dbReference>
<keyword evidence="5 9" id="KW-1133">Transmembrane helix</keyword>
<evidence type="ECO:0000259" key="10">
    <source>
        <dbReference type="Pfam" id="PF01569"/>
    </source>
</evidence>
<feature type="transmembrane region" description="Helical" evidence="9">
    <location>
        <begin position="287"/>
        <end position="307"/>
    </location>
</feature>
<comment type="caution">
    <text evidence="11">The sequence shown here is derived from an EMBL/GenBank/DDBJ whole genome shotgun (WGS) entry which is preliminary data.</text>
</comment>
<evidence type="ECO:0000256" key="1">
    <source>
        <dbReference type="ARBA" id="ARBA00004477"/>
    </source>
</evidence>
<comment type="subcellular location">
    <subcellularLocation>
        <location evidence="1">Endoplasmic reticulum membrane</location>
        <topology evidence="1">Multi-pass membrane protein</topology>
    </subcellularLocation>
</comment>